<dbReference type="STRING" id="634436.SAMN05216361_3377"/>
<dbReference type="RefSeq" id="WP_139241611.1">
    <property type="nucleotide sequence ID" value="NZ_FQWD01000005.1"/>
</dbReference>
<gene>
    <name evidence="1" type="ORF">SAMN05216361_3377</name>
</gene>
<reference evidence="2" key="1">
    <citation type="submission" date="2016-11" db="EMBL/GenBank/DDBJ databases">
        <authorList>
            <person name="Varghese N."/>
            <person name="Submissions S."/>
        </authorList>
    </citation>
    <scope>NUCLEOTIDE SEQUENCE [LARGE SCALE GENOMIC DNA]</scope>
    <source>
        <strain evidence="2">CGMCC 1.8995</strain>
    </source>
</reference>
<accession>A0A1M5NW02</accession>
<proteinExistence type="predicted"/>
<evidence type="ECO:0000313" key="2">
    <source>
        <dbReference type="Proteomes" id="UP000184520"/>
    </source>
</evidence>
<protein>
    <submittedName>
        <fullName evidence="1">Uncharacterized protein</fullName>
    </submittedName>
</protein>
<dbReference type="OrthoDB" id="7576954at2"/>
<evidence type="ECO:0000313" key="1">
    <source>
        <dbReference type="EMBL" id="SHG93764.1"/>
    </source>
</evidence>
<dbReference type="Proteomes" id="UP000184520">
    <property type="component" value="Unassembled WGS sequence"/>
</dbReference>
<dbReference type="EMBL" id="FQWD01000005">
    <property type="protein sequence ID" value="SHG93764.1"/>
    <property type="molecule type" value="Genomic_DNA"/>
</dbReference>
<organism evidence="1 2">
    <name type="scientific">Marisediminitalea aggregata</name>
    <dbReference type="NCBI Taxonomy" id="634436"/>
    <lineage>
        <taxon>Bacteria</taxon>
        <taxon>Pseudomonadati</taxon>
        <taxon>Pseudomonadota</taxon>
        <taxon>Gammaproteobacteria</taxon>
        <taxon>Alteromonadales</taxon>
        <taxon>Alteromonadaceae</taxon>
        <taxon>Marisediminitalea</taxon>
    </lineage>
</organism>
<dbReference type="AlphaFoldDB" id="A0A1M5NW02"/>
<sequence length="132" mass="15087">MKTEKEILCEFVGLVFQSENTDSKDVYSNINLMKGSLTSVRMAANDALEICSYMSKSEQERLNSKMLEAGLPSLFSLQHKAFKEFLKISNRGSIRNEKEFYLVSSLSENSILNKEHQNTAYSLLESYELPRT</sequence>
<name>A0A1M5NW02_9ALTE</name>
<keyword evidence="2" id="KW-1185">Reference proteome</keyword>